<evidence type="ECO:0000256" key="5">
    <source>
        <dbReference type="ARBA" id="ARBA00022857"/>
    </source>
</evidence>
<comment type="caution">
    <text evidence="13">The sequence shown here is derived from an EMBL/GenBank/DDBJ whole genome shotgun (WGS) entry which is preliminary data.</text>
</comment>
<dbReference type="GO" id="GO:0030148">
    <property type="term" value="P:sphingolipid biosynthetic process"/>
    <property type="evidence" value="ECO:0007669"/>
    <property type="project" value="InterPro"/>
</dbReference>
<evidence type="ECO:0000256" key="8">
    <source>
        <dbReference type="ARBA" id="ARBA00023098"/>
    </source>
</evidence>
<reference evidence="13" key="1">
    <citation type="submission" date="2022-10" db="EMBL/GenBank/DDBJ databases">
        <title>Tapping the CABI collections for fungal endophytes: first genome assemblies for Collariella, Neodidymelliopsis, Ascochyta clinopodiicola, Didymella pomorum, Didymosphaeria variabile, Neocosmospora piperis and Neocucurbitaria cava.</title>
        <authorList>
            <person name="Hill R."/>
        </authorList>
    </citation>
    <scope>NUCLEOTIDE SEQUENCE</scope>
    <source>
        <strain evidence="13">IMI 355082</strain>
    </source>
</reference>
<evidence type="ECO:0000256" key="1">
    <source>
        <dbReference type="ARBA" id="ARBA00004240"/>
    </source>
</evidence>
<comment type="catalytic activity">
    <reaction evidence="11">
        <text>sphinganine + NADP(+) = 3-oxosphinganine + NADPH + H(+)</text>
        <dbReference type="Rhea" id="RHEA:22640"/>
        <dbReference type="ChEBI" id="CHEBI:15378"/>
        <dbReference type="ChEBI" id="CHEBI:57783"/>
        <dbReference type="ChEBI" id="CHEBI:57817"/>
        <dbReference type="ChEBI" id="CHEBI:58299"/>
        <dbReference type="ChEBI" id="CHEBI:58349"/>
        <dbReference type="EC" id="1.1.1.102"/>
    </reaction>
    <physiologicalReaction direction="right-to-left" evidence="11">
        <dbReference type="Rhea" id="RHEA:22642"/>
    </physiologicalReaction>
</comment>
<dbReference type="PRINTS" id="PR00081">
    <property type="entry name" value="GDHRDH"/>
</dbReference>
<dbReference type="InterPro" id="IPR045022">
    <property type="entry name" value="KDSR-like"/>
</dbReference>
<evidence type="ECO:0000313" key="13">
    <source>
        <dbReference type="EMBL" id="KAJ4387653.1"/>
    </source>
</evidence>
<keyword evidence="4" id="KW-0256">Endoplasmic reticulum</keyword>
<comment type="subcellular location">
    <subcellularLocation>
        <location evidence="1">Endoplasmic reticulum</location>
    </subcellularLocation>
</comment>
<proteinExistence type="predicted"/>
<keyword evidence="7" id="KW-0560">Oxidoreductase</keyword>
<organism evidence="13 14">
    <name type="scientific">Gnomoniopsis smithogilvyi</name>
    <dbReference type="NCBI Taxonomy" id="1191159"/>
    <lineage>
        <taxon>Eukaryota</taxon>
        <taxon>Fungi</taxon>
        <taxon>Dikarya</taxon>
        <taxon>Ascomycota</taxon>
        <taxon>Pezizomycotina</taxon>
        <taxon>Sordariomycetes</taxon>
        <taxon>Sordariomycetidae</taxon>
        <taxon>Diaporthales</taxon>
        <taxon>Gnomoniaceae</taxon>
        <taxon>Gnomoniopsis</taxon>
    </lineage>
</organism>
<keyword evidence="12" id="KW-0812">Transmembrane</keyword>
<comment type="pathway">
    <text evidence="3">Sphingolipid metabolism.</text>
</comment>
<dbReference type="GO" id="GO:0047560">
    <property type="term" value="F:3-dehydrosphinganine reductase activity"/>
    <property type="evidence" value="ECO:0007669"/>
    <property type="project" value="UniProtKB-EC"/>
</dbReference>
<dbReference type="Gene3D" id="3.40.50.720">
    <property type="entry name" value="NAD(P)-binding Rossmann-like Domain"/>
    <property type="match status" value="1"/>
</dbReference>
<keyword evidence="6" id="KW-0746">Sphingolipid metabolism</keyword>
<evidence type="ECO:0000256" key="11">
    <source>
        <dbReference type="ARBA" id="ARBA00048930"/>
    </source>
</evidence>
<dbReference type="InterPro" id="IPR002347">
    <property type="entry name" value="SDR_fam"/>
</dbReference>
<evidence type="ECO:0000256" key="7">
    <source>
        <dbReference type="ARBA" id="ARBA00023002"/>
    </source>
</evidence>
<dbReference type="EMBL" id="JAPEVB010000005">
    <property type="protein sequence ID" value="KAJ4387653.1"/>
    <property type="molecule type" value="Genomic_DNA"/>
</dbReference>
<evidence type="ECO:0000256" key="6">
    <source>
        <dbReference type="ARBA" id="ARBA00022919"/>
    </source>
</evidence>
<dbReference type="InterPro" id="IPR036291">
    <property type="entry name" value="NAD(P)-bd_dom_sf"/>
</dbReference>
<keyword evidence="14" id="KW-1185">Reference proteome</keyword>
<dbReference type="PANTHER" id="PTHR43550">
    <property type="entry name" value="3-KETODIHYDROSPHINGOSINE REDUCTASE"/>
    <property type="match status" value="1"/>
</dbReference>
<keyword evidence="12" id="KW-1133">Transmembrane helix</keyword>
<accession>A0A9W8YNT3</accession>
<dbReference type="GO" id="GO:0006666">
    <property type="term" value="P:3-keto-sphinganine metabolic process"/>
    <property type="evidence" value="ECO:0007669"/>
    <property type="project" value="InterPro"/>
</dbReference>
<dbReference type="GO" id="GO:0005789">
    <property type="term" value="C:endoplasmic reticulum membrane"/>
    <property type="evidence" value="ECO:0007669"/>
    <property type="project" value="TreeGrafter"/>
</dbReference>
<evidence type="ECO:0000256" key="2">
    <source>
        <dbReference type="ARBA" id="ARBA00004760"/>
    </source>
</evidence>
<evidence type="ECO:0000256" key="10">
    <source>
        <dbReference type="ARBA" id="ARBA00044737"/>
    </source>
</evidence>
<dbReference type="Pfam" id="PF00106">
    <property type="entry name" value="adh_short"/>
    <property type="match status" value="1"/>
</dbReference>
<feature type="transmembrane region" description="Helical" evidence="12">
    <location>
        <begin position="293"/>
        <end position="313"/>
    </location>
</feature>
<dbReference type="AlphaFoldDB" id="A0A9W8YNT3"/>
<dbReference type="OrthoDB" id="10267115at2759"/>
<name>A0A9W8YNT3_9PEZI</name>
<comment type="function">
    <text evidence="10">Catalyzes the reduction of 3'-oxosphinganine (3-ketodihydrosphingosine/KDS) to sphinganine (dihydrosphingosine/DHS), the second step of de novo sphingolipid biosynthesis.</text>
</comment>
<protein>
    <recommendedName>
        <fullName evidence="9">3-dehydrosphinganine reductase</fullName>
        <ecNumber evidence="9">1.1.1.102</ecNumber>
    </recommendedName>
</protein>
<keyword evidence="12" id="KW-0472">Membrane</keyword>
<comment type="pathway">
    <text evidence="2">Lipid metabolism; sphingolipid metabolism.</text>
</comment>
<evidence type="ECO:0000256" key="4">
    <source>
        <dbReference type="ARBA" id="ARBA00022824"/>
    </source>
</evidence>
<keyword evidence="5" id="KW-0521">NADP</keyword>
<keyword evidence="8" id="KW-0443">Lipid metabolism</keyword>
<dbReference type="PANTHER" id="PTHR43550:SF3">
    <property type="entry name" value="3-KETODIHYDROSPHINGOSINE REDUCTASE"/>
    <property type="match status" value="1"/>
</dbReference>
<dbReference type="Proteomes" id="UP001140453">
    <property type="component" value="Unassembled WGS sequence"/>
</dbReference>
<dbReference type="SUPFAM" id="SSF51735">
    <property type="entry name" value="NAD(P)-binding Rossmann-fold domains"/>
    <property type="match status" value="1"/>
</dbReference>
<dbReference type="EC" id="1.1.1.102" evidence="9"/>
<evidence type="ECO:0000256" key="3">
    <source>
        <dbReference type="ARBA" id="ARBA00004991"/>
    </source>
</evidence>
<sequence>MGGALSTNSFPVEGKTILITGASRGMGLEAGRQLAAKGANVVIAARDEERLRQGTDYVRAAATSASQRFHYLSVDLTSYEEAQRMIKEVTIWNMGSPPDIVWCCAGASHPTLFIDTDVSAFKSQMDSNYFSAVYTSHAALRSWLRPGTEQPLKTEALGKRPTPRHLILTASFLAFYPIAGYAPYSPSRAAIRALSDELSQEMELYAAANPSSAAVKVHTVFPATILTESYEAENKIKSDLTKMLEGPNGGQTAEEVARGAIRGLESGHELITTDWQTRLVMCSILGGSGRGGFWKGVLDGILGSIMLLVMVFIRGDMDRQVRSWGRLYGDSGMKKVRAD</sequence>
<evidence type="ECO:0000256" key="9">
    <source>
        <dbReference type="ARBA" id="ARBA00026112"/>
    </source>
</evidence>
<gene>
    <name evidence="13" type="ORF">N0V93_008250</name>
</gene>
<dbReference type="CDD" id="cd08939">
    <property type="entry name" value="KDSR-like_SDR_c"/>
    <property type="match status" value="1"/>
</dbReference>
<evidence type="ECO:0000313" key="14">
    <source>
        <dbReference type="Proteomes" id="UP001140453"/>
    </source>
</evidence>
<evidence type="ECO:0000256" key="12">
    <source>
        <dbReference type="SAM" id="Phobius"/>
    </source>
</evidence>